<sequence length="786" mass="89394">MEAPLQSQTPPAGPLTPTPADEKKRSFWGGLLRRVSTPSTKPPRQPLREPRRISDPPPRRERRRSFTHETLAGPSRRATAQPREPQNGQNGQNGQHGQHGQHEHQADEPRQENEAPRSRKSRGKRPAVENGHRTPSPATLTTWPPAGVPEHEDLTPRQAAAWIVRGAPIFKGHKRAIPHMPEQYYALYTTTSGNRDAGRDGADDHDSMTQLMSLRLQGKEKAQFPWETLEQPSYAFHYGYLGGTITLNQWMCVASALPPTIALRDSGIDPRPMDLHKIFERLRELRAGLEDDDPDLLYKILYRRILRDPDRILHPHKSLDKQITDLILVLSRPDWIDLSNPRNHVVTRYIFDNGQEGFEETYRKFFHQVLLSLELDMRIQSDQHGEWAKEKLLAQMPPIILWDLALARRWKENVRVEQAGRTPGEVQLRYKLKKRQVRLLKRFAQTMKWPNLHETLETLRRKDKEFALDDISSDAYAFFSGLVMPGPTFPFLIMNTLLDLDPDPATDELALLTHTHPNCGFQYRSSYTYWSASCIVGKVLAPTCHSLAGWVGPARPTPDLARSQIARIRTRKPRQRPRVEDIESMQERSEPLGPEAEVYPVQEFQLDRVDAEDVDIVRIETLGLRAAATAVGEGERMNGPRTFDATLQFAIDGTSWPLRLMFDVSFVSACPCSDGPHPLFFDYAYHKIFVEDIMEIQDWGGVYRPNAAKRSIEDEEKVLAVQALGVQDNEVLARAWCAHWGLSAVVADVRRTCMSCAIREAYAATLTVVILVEGQTGDDDDDRVDN</sequence>
<dbReference type="Proteomes" id="UP001055219">
    <property type="component" value="Unassembled WGS sequence"/>
</dbReference>
<dbReference type="AlphaFoldDB" id="A0A9Q0BCZ6"/>
<feature type="region of interest" description="Disordered" evidence="1">
    <location>
        <begin position="569"/>
        <end position="593"/>
    </location>
</feature>
<dbReference type="RefSeq" id="XP_051362193.1">
    <property type="nucleotide sequence ID" value="XM_051506401.1"/>
</dbReference>
<gene>
    <name evidence="2" type="ORF">J7T54_002229</name>
</gene>
<evidence type="ECO:0000313" key="3">
    <source>
        <dbReference type="Proteomes" id="UP001055219"/>
    </source>
</evidence>
<comment type="caution">
    <text evidence="2">The sequence shown here is derived from an EMBL/GenBank/DDBJ whole genome shotgun (WGS) entry which is preliminary data.</text>
</comment>
<dbReference type="PANTHER" id="PTHR42345">
    <property type="entry name" value="TPR_REGION DOMAIN-CONTAINING PROTEIN"/>
    <property type="match status" value="1"/>
</dbReference>
<feature type="compositionally biased region" description="Basic and acidic residues" evidence="1">
    <location>
        <begin position="100"/>
        <end position="117"/>
    </location>
</feature>
<feature type="compositionally biased region" description="Low complexity" evidence="1">
    <location>
        <begin position="86"/>
        <end position="98"/>
    </location>
</feature>
<organism evidence="2 3">
    <name type="scientific">Emericellopsis cladophorae</name>
    <dbReference type="NCBI Taxonomy" id="2686198"/>
    <lineage>
        <taxon>Eukaryota</taxon>
        <taxon>Fungi</taxon>
        <taxon>Dikarya</taxon>
        <taxon>Ascomycota</taxon>
        <taxon>Pezizomycotina</taxon>
        <taxon>Sordariomycetes</taxon>
        <taxon>Hypocreomycetidae</taxon>
        <taxon>Hypocreales</taxon>
        <taxon>Bionectriaceae</taxon>
        <taxon>Emericellopsis</taxon>
    </lineage>
</organism>
<reference evidence="2" key="1">
    <citation type="journal article" date="2021" name="J Fungi (Basel)">
        <title>Genomic and Metabolomic Analyses of the Marine Fungus Emericellopsis cladophorae: Insights into Saltwater Adaptability Mechanisms and Its Biosynthetic Potential.</title>
        <authorList>
            <person name="Goncalves M.F.M."/>
            <person name="Hilario S."/>
            <person name="Van de Peer Y."/>
            <person name="Esteves A.C."/>
            <person name="Alves A."/>
        </authorList>
    </citation>
    <scope>NUCLEOTIDE SEQUENCE</scope>
    <source>
        <strain evidence="2">MUM 19.33</strain>
    </source>
</reference>
<dbReference type="GeneID" id="75828742"/>
<evidence type="ECO:0000256" key="1">
    <source>
        <dbReference type="SAM" id="MobiDB-lite"/>
    </source>
</evidence>
<accession>A0A9Q0BCZ6</accession>
<dbReference type="EMBL" id="JAGIXG020000022">
    <property type="protein sequence ID" value="KAI6781337.1"/>
    <property type="molecule type" value="Genomic_DNA"/>
</dbReference>
<feature type="compositionally biased region" description="Basic and acidic residues" evidence="1">
    <location>
        <begin position="46"/>
        <end position="67"/>
    </location>
</feature>
<feature type="compositionally biased region" description="Basic and acidic residues" evidence="1">
    <location>
        <begin position="577"/>
        <end position="590"/>
    </location>
</feature>
<evidence type="ECO:0000313" key="2">
    <source>
        <dbReference type="EMBL" id="KAI6781337.1"/>
    </source>
</evidence>
<dbReference type="OrthoDB" id="6493944at2759"/>
<proteinExistence type="predicted"/>
<protein>
    <submittedName>
        <fullName evidence="2">Uncharacterized protein</fullName>
    </submittedName>
</protein>
<name>A0A9Q0BCZ6_9HYPO</name>
<keyword evidence="3" id="KW-1185">Reference proteome</keyword>
<feature type="region of interest" description="Disordered" evidence="1">
    <location>
        <begin position="1"/>
        <end position="152"/>
    </location>
</feature>
<reference evidence="2" key="2">
    <citation type="submission" date="2022-07" db="EMBL/GenBank/DDBJ databases">
        <authorList>
            <person name="Goncalves M.F.M."/>
            <person name="Hilario S."/>
            <person name="Van De Peer Y."/>
            <person name="Esteves A.C."/>
            <person name="Alves A."/>
        </authorList>
    </citation>
    <scope>NUCLEOTIDE SEQUENCE</scope>
    <source>
        <strain evidence="2">MUM 19.33</strain>
    </source>
</reference>
<dbReference type="PANTHER" id="PTHR42345:SF1">
    <property type="entry name" value="VTC DOMAIN-CONTAINING PROTEIN"/>
    <property type="match status" value="1"/>
</dbReference>